<keyword evidence="2" id="KW-1185">Reference proteome</keyword>
<protein>
    <recommendedName>
        <fullName evidence="3">E3 ubiquitin-protein ligase UBR7</fullName>
    </recommendedName>
</protein>
<dbReference type="PANTHER" id="PTHR13513">
    <property type="entry name" value="E3 UBIQUITIN-PROTEIN LIGASE UBR7"/>
    <property type="match status" value="1"/>
</dbReference>
<accession>A0A7J7KHP5</accession>
<dbReference type="Proteomes" id="UP000593567">
    <property type="component" value="Unassembled WGS sequence"/>
</dbReference>
<name>A0A7J7KHP5_BUGNE</name>
<organism evidence="1 2">
    <name type="scientific">Bugula neritina</name>
    <name type="common">Brown bryozoan</name>
    <name type="synonym">Sertularia neritina</name>
    <dbReference type="NCBI Taxonomy" id="10212"/>
    <lineage>
        <taxon>Eukaryota</taxon>
        <taxon>Metazoa</taxon>
        <taxon>Spiralia</taxon>
        <taxon>Lophotrochozoa</taxon>
        <taxon>Bryozoa</taxon>
        <taxon>Gymnolaemata</taxon>
        <taxon>Cheilostomatida</taxon>
        <taxon>Flustrina</taxon>
        <taxon>Buguloidea</taxon>
        <taxon>Bugulidae</taxon>
        <taxon>Bugula</taxon>
    </lineage>
</organism>
<dbReference type="OrthoDB" id="10262564at2759"/>
<dbReference type="AlphaFoldDB" id="A0A7J7KHP5"/>
<dbReference type="GO" id="GO:0008270">
    <property type="term" value="F:zinc ion binding"/>
    <property type="evidence" value="ECO:0007669"/>
    <property type="project" value="InterPro"/>
</dbReference>
<sequence>MVAEWRTKLCTCSQCVQLYREKDIEFLLDPEDPNHVYEEANVENADGDGTSYEQGMSALSSLDRVQQVELIAGYNDMKENLVEYLRKFGSNKVIRAEDIQEFFTDLKNKRRKLSVPPSSCS</sequence>
<dbReference type="GO" id="GO:0005737">
    <property type="term" value="C:cytoplasm"/>
    <property type="evidence" value="ECO:0007669"/>
    <property type="project" value="TreeGrafter"/>
</dbReference>
<gene>
    <name evidence="1" type="ORF">EB796_003502</name>
</gene>
<dbReference type="EMBL" id="VXIV02000451">
    <property type="protein sequence ID" value="KAF6038192.1"/>
    <property type="molecule type" value="Genomic_DNA"/>
</dbReference>
<comment type="caution">
    <text evidence="1">The sequence shown here is derived from an EMBL/GenBank/DDBJ whole genome shotgun (WGS) entry which is preliminary data.</text>
</comment>
<dbReference type="InterPro" id="IPR040204">
    <property type="entry name" value="UBR7"/>
</dbReference>
<dbReference type="GO" id="GO:0061630">
    <property type="term" value="F:ubiquitin protein ligase activity"/>
    <property type="evidence" value="ECO:0007669"/>
    <property type="project" value="InterPro"/>
</dbReference>
<proteinExistence type="predicted"/>
<reference evidence="1" key="1">
    <citation type="submission" date="2020-06" db="EMBL/GenBank/DDBJ databases">
        <title>Draft genome of Bugula neritina, a colonial animal packing powerful symbionts and potential medicines.</title>
        <authorList>
            <person name="Rayko M."/>
        </authorList>
    </citation>
    <scope>NUCLEOTIDE SEQUENCE [LARGE SCALE GENOMIC DNA]</scope>
    <source>
        <strain evidence="1">Kwan_BN1</strain>
    </source>
</reference>
<dbReference type="PANTHER" id="PTHR13513:SF9">
    <property type="entry name" value="E3 UBIQUITIN-PROTEIN LIGASE UBR7-RELATED"/>
    <property type="match status" value="1"/>
</dbReference>
<evidence type="ECO:0000313" key="2">
    <source>
        <dbReference type="Proteomes" id="UP000593567"/>
    </source>
</evidence>
<evidence type="ECO:0000313" key="1">
    <source>
        <dbReference type="EMBL" id="KAF6038192.1"/>
    </source>
</evidence>
<evidence type="ECO:0008006" key="3">
    <source>
        <dbReference type="Google" id="ProtNLM"/>
    </source>
</evidence>